<proteinExistence type="predicted"/>
<protein>
    <submittedName>
        <fullName evidence="1">Uncharacterized protein</fullName>
    </submittedName>
</protein>
<sequence>MGWRARVGGAHGKVIAWERLDHPLAKDLPPMQFNHIANRLDERHFDTIVELFKARLGFVQLRRTERAIWLRQPQTNIDLQFSMSREAKRDGDKLRSQIAFLSETPKADLEELVPWLAEKGLEASVGAYSTTEFYLDVPAAFVDFVIEAMRPELAVYDVEV</sequence>
<evidence type="ECO:0000313" key="2">
    <source>
        <dbReference type="Proteomes" id="UP000197065"/>
    </source>
</evidence>
<name>A0A212S129_9PROT</name>
<accession>A0A212S129</accession>
<dbReference type="InterPro" id="IPR029068">
    <property type="entry name" value="Glyas_Bleomycin-R_OHBP_Dase"/>
</dbReference>
<dbReference type="Proteomes" id="UP000197065">
    <property type="component" value="Unassembled WGS sequence"/>
</dbReference>
<dbReference type="EMBL" id="FYEH01000019">
    <property type="protein sequence ID" value="SNB78789.1"/>
    <property type="molecule type" value="Genomic_DNA"/>
</dbReference>
<evidence type="ECO:0000313" key="1">
    <source>
        <dbReference type="EMBL" id="SNB78789.1"/>
    </source>
</evidence>
<keyword evidence="2" id="KW-1185">Reference proteome</keyword>
<gene>
    <name evidence="1" type="ORF">SAMN07250955_11944</name>
</gene>
<dbReference type="AlphaFoldDB" id="A0A212S129"/>
<reference evidence="1 2" key="1">
    <citation type="submission" date="2017-06" db="EMBL/GenBank/DDBJ databases">
        <authorList>
            <person name="Kim H.J."/>
            <person name="Triplett B.A."/>
        </authorList>
    </citation>
    <scope>NUCLEOTIDE SEQUENCE [LARGE SCALE GENOMIC DNA]</scope>
    <source>
        <strain evidence="1 2">B29T1</strain>
    </source>
</reference>
<dbReference type="SUPFAM" id="SSF54593">
    <property type="entry name" value="Glyoxalase/Bleomycin resistance protein/Dihydroxybiphenyl dioxygenase"/>
    <property type="match status" value="1"/>
</dbReference>
<organism evidence="1 2">
    <name type="scientific">Arboricoccus pini</name>
    <dbReference type="NCBI Taxonomy" id="1963835"/>
    <lineage>
        <taxon>Bacteria</taxon>
        <taxon>Pseudomonadati</taxon>
        <taxon>Pseudomonadota</taxon>
        <taxon>Alphaproteobacteria</taxon>
        <taxon>Geminicoccales</taxon>
        <taxon>Geminicoccaceae</taxon>
        <taxon>Arboricoccus</taxon>
    </lineage>
</organism>